<dbReference type="GO" id="GO:0005525">
    <property type="term" value="F:GTP binding"/>
    <property type="evidence" value="ECO:0007669"/>
    <property type="project" value="UniProtKB-KW"/>
</dbReference>
<dbReference type="PROSITE" id="PS51417">
    <property type="entry name" value="ARF"/>
    <property type="match status" value="1"/>
</dbReference>
<reference evidence="5" key="1">
    <citation type="submission" date="2021-01" db="EMBL/GenBank/DDBJ databases">
        <authorList>
            <person name="Corre E."/>
            <person name="Pelletier E."/>
            <person name="Niang G."/>
            <person name="Scheremetjew M."/>
            <person name="Finn R."/>
            <person name="Kale V."/>
            <person name="Holt S."/>
            <person name="Cochrane G."/>
            <person name="Meng A."/>
            <person name="Brown T."/>
            <person name="Cohen L."/>
        </authorList>
    </citation>
    <scope>NUCLEOTIDE SEQUENCE</scope>
    <source>
        <strain evidence="5">308</strain>
    </source>
</reference>
<gene>
    <name evidence="5" type="ORF">CHYS00102_LOCUS8751</name>
</gene>
<evidence type="ECO:0000256" key="2">
    <source>
        <dbReference type="ARBA" id="ARBA00023134"/>
    </source>
</evidence>
<name>A0A7S1BBP1_9STRA</name>
<dbReference type="InterPro" id="IPR006689">
    <property type="entry name" value="Small_GTPase_ARF/SAR"/>
</dbReference>
<dbReference type="SMART" id="SM00177">
    <property type="entry name" value="ARF"/>
    <property type="match status" value="1"/>
</dbReference>
<feature type="binding site" evidence="4">
    <location>
        <position position="57"/>
    </location>
    <ligand>
        <name>Mg(2+)</name>
        <dbReference type="ChEBI" id="CHEBI:18420"/>
    </ligand>
</feature>
<feature type="binding site" evidence="3">
    <location>
        <position position="84"/>
    </location>
    <ligand>
        <name>GTP</name>
        <dbReference type="ChEBI" id="CHEBI:37565"/>
    </ligand>
</feature>
<proteinExistence type="predicted"/>
<evidence type="ECO:0000313" key="5">
    <source>
        <dbReference type="EMBL" id="CAD8881564.1"/>
    </source>
</evidence>
<feature type="binding site" evidence="3">
    <location>
        <begin position="140"/>
        <end position="143"/>
    </location>
    <ligand>
        <name>GTP</name>
        <dbReference type="ChEBI" id="CHEBI:37565"/>
    </ligand>
</feature>
<keyword evidence="4" id="KW-0460">Magnesium</keyword>
<evidence type="ECO:0000256" key="1">
    <source>
        <dbReference type="ARBA" id="ARBA00022741"/>
    </source>
</evidence>
<keyword evidence="2 3" id="KW-0342">GTP-binding</keyword>
<dbReference type="GO" id="GO:0005794">
    <property type="term" value="C:Golgi apparatus"/>
    <property type="evidence" value="ECO:0007669"/>
    <property type="project" value="TreeGrafter"/>
</dbReference>
<dbReference type="EMBL" id="HBFR01012113">
    <property type="protein sequence ID" value="CAD8881564.1"/>
    <property type="molecule type" value="Transcribed_RNA"/>
</dbReference>
<dbReference type="PANTHER" id="PTHR45909:SF1">
    <property type="entry name" value="ADP-RIBOSYLATION FACTOR-RELATED PROTEIN 1"/>
    <property type="match status" value="1"/>
</dbReference>
<dbReference type="AlphaFoldDB" id="A0A7S1BBP1"/>
<dbReference type="SMART" id="SM00178">
    <property type="entry name" value="SAR"/>
    <property type="match status" value="1"/>
</dbReference>
<dbReference type="Pfam" id="PF00025">
    <property type="entry name" value="Arf"/>
    <property type="match status" value="1"/>
</dbReference>
<dbReference type="PANTHER" id="PTHR45909">
    <property type="entry name" value="ADP-RIBOSYLATION FACTOR-RELATED PROTEIN 1"/>
    <property type="match status" value="1"/>
</dbReference>
<organism evidence="5">
    <name type="scientific">Corethron hystrix</name>
    <dbReference type="NCBI Taxonomy" id="216773"/>
    <lineage>
        <taxon>Eukaryota</taxon>
        <taxon>Sar</taxon>
        <taxon>Stramenopiles</taxon>
        <taxon>Ochrophyta</taxon>
        <taxon>Bacillariophyta</taxon>
        <taxon>Coscinodiscophyceae</taxon>
        <taxon>Corethrophycidae</taxon>
        <taxon>Corethrales</taxon>
        <taxon>Corethraceae</taxon>
        <taxon>Corethron</taxon>
    </lineage>
</organism>
<dbReference type="GO" id="GO:0043001">
    <property type="term" value="P:Golgi to plasma membrane protein transport"/>
    <property type="evidence" value="ECO:0007669"/>
    <property type="project" value="TreeGrafter"/>
</dbReference>
<dbReference type="GO" id="GO:0003924">
    <property type="term" value="F:GTPase activity"/>
    <property type="evidence" value="ECO:0007669"/>
    <property type="project" value="InterPro"/>
</dbReference>
<protein>
    <submittedName>
        <fullName evidence="5">Uncharacterized protein</fullName>
    </submittedName>
</protein>
<dbReference type="Gene3D" id="3.40.50.300">
    <property type="entry name" value="P-loop containing nucleotide triphosphate hydrolases"/>
    <property type="match status" value="1"/>
</dbReference>
<dbReference type="GO" id="GO:0046872">
    <property type="term" value="F:metal ion binding"/>
    <property type="evidence" value="ECO:0007669"/>
    <property type="project" value="UniProtKB-KW"/>
</dbReference>
<evidence type="ECO:0000256" key="4">
    <source>
        <dbReference type="PIRSR" id="PIRSR606689-2"/>
    </source>
</evidence>
<keyword evidence="4" id="KW-0479">Metal-binding</keyword>
<dbReference type="GO" id="GO:0034067">
    <property type="term" value="P:protein localization to Golgi apparatus"/>
    <property type="evidence" value="ECO:0007669"/>
    <property type="project" value="TreeGrafter"/>
</dbReference>
<dbReference type="InterPro" id="IPR027417">
    <property type="entry name" value="P-loop_NTPase"/>
</dbReference>
<dbReference type="GO" id="GO:0006886">
    <property type="term" value="P:intracellular protein transport"/>
    <property type="evidence" value="ECO:0007669"/>
    <property type="project" value="TreeGrafter"/>
</dbReference>
<accession>A0A7S1BBP1</accession>
<dbReference type="InterPro" id="IPR024156">
    <property type="entry name" value="Small_GTPase_ARF"/>
</dbReference>
<sequence>MFGLANGLCSIYFSTPTVTILIVGLDSAGKTTFVEAAKGFYPSRPSVRIPLDRIRPTMGLNITTHEGVGIEGKGCKCVLRDASGQVSMRSHWQKYYGDIDGLIFVVDGTDAERMEEAAVVFDVVRNDDRVTGIPILLFANKGDQMTTGGGAAAPISDIAAVLGLRDTAAALSPSGDDDGIRAMGGSAWDGDGVQDALDWVVEAAKVVKAQQNNGGNKGSR</sequence>
<feature type="binding site" evidence="3">
    <location>
        <begin position="24"/>
        <end position="31"/>
    </location>
    <ligand>
        <name>GTP</name>
        <dbReference type="ChEBI" id="CHEBI:37565"/>
    </ligand>
</feature>
<feature type="binding site" evidence="4">
    <location>
        <position position="31"/>
    </location>
    <ligand>
        <name>Mg(2+)</name>
        <dbReference type="ChEBI" id="CHEBI:18420"/>
    </ligand>
</feature>
<evidence type="ECO:0000256" key="3">
    <source>
        <dbReference type="PIRSR" id="PIRSR606689-1"/>
    </source>
</evidence>
<keyword evidence="1 3" id="KW-0547">Nucleotide-binding</keyword>
<dbReference type="SUPFAM" id="SSF52540">
    <property type="entry name" value="P-loop containing nucleoside triphosphate hydrolases"/>
    <property type="match status" value="1"/>
</dbReference>